<evidence type="ECO:0000256" key="1">
    <source>
        <dbReference type="SAM" id="MobiDB-lite"/>
    </source>
</evidence>
<comment type="caution">
    <text evidence="2">The sequence shown here is derived from an EMBL/GenBank/DDBJ whole genome shotgun (WGS) entry which is preliminary data.</text>
</comment>
<gene>
    <name evidence="2" type="ORF">Pfra01_001173200</name>
</gene>
<dbReference type="EMBL" id="BSXT01001172">
    <property type="protein sequence ID" value="GMF39473.1"/>
    <property type="molecule type" value="Genomic_DNA"/>
</dbReference>
<accession>A0A9W7CUS3</accession>
<feature type="region of interest" description="Disordered" evidence="1">
    <location>
        <begin position="118"/>
        <end position="154"/>
    </location>
</feature>
<feature type="region of interest" description="Disordered" evidence="1">
    <location>
        <begin position="166"/>
        <end position="203"/>
    </location>
</feature>
<protein>
    <submittedName>
        <fullName evidence="2">Unnamed protein product</fullName>
    </submittedName>
</protein>
<dbReference type="AlphaFoldDB" id="A0A9W7CUS3"/>
<dbReference type="OrthoDB" id="126462at2759"/>
<reference evidence="2" key="1">
    <citation type="submission" date="2023-04" db="EMBL/GenBank/DDBJ databases">
        <title>Phytophthora fragariaefolia NBRC 109709.</title>
        <authorList>
            <person name="Ichikawa N."/>
            <person name="Sato H."/>
            <person name="Tonouchi N."/>
        </authorList>
    </citation>
    <scope>NUCLEOTIDE SEQUENCE</scope>
    <source>
        <strain evidence="2">NBRC 109709</strain>
    </source>
</reference>
<evidence type="ECO:0000313" key="3">
    <source>
        <dbReference type="Proteomes" id="UP001165121"/>
    </source>
</evidence>
<feature type="compositionally biased region" description="Basic and acidic residues" evidence="1">
    <location>
        <begin position="118"/>
        <end position="141"/>
    </location>
</feature>
<feature type="compositionally biased region" description="Polar residues" evidence="1">
    <location>
        <begin position="166"/>
        <end position="197"/>
    </location>
</feature>
<sequence>MGREDEPRAAKWSFTETLSLDEVELRERQVLEDGDVFSVWYAHSIQGRETAKITYRELRKVCSYLGVRYYKNKTKGVMLELIAQMKIRGQVPESYRFLKRAEKKVKMQRTVVHVDAENRDPAENNEPVETRDRVENQKSECHLLSTSRKRQRTAVEPISITSSSATNTFLQPVSPTASEQRSSSTGYGSGIPSTPESATGEATVEMSLKERSDTFTLLRHVRQQIVDVEDEIAALTENGVVQLSDAKTERLVEDLHFYLSERRALMQQLESSRCS</sequence>
<evidence type="ECO:0000313" key="2">
    <source>
        <dbReference type="EMBL" id="GMF39473.1"/>
    </source>
</evidence>
<organism evidence="2 3">
    <name type="scientific">Phytophthora fragariaefolia</name>
    <dbReference type="NCBI Taxonomy" id="1490495"/>
    <lineage>
        <taxon>Eukaryota</taxon>
        <taxon>Sar</taxon>
        <taxon>Stramenopiles</taxon>
        <taxon>Oomycota</taxon>
        <taxon>Peronosporomycetes</taxon>
        <taxon>Peronosporales</taxon>
        <taxon>Peronosporaceae</taxon>
        <taxon>Phytophthora</taxon>
    </lineage>
</organism>
<proteinExistence type="predicted"/>
<name>A0A9W7CUS3_9STRA</name>
<keyword evidence="3" id="KW-1185">Reference proteome</keyword>
<dbReference type="Proteomes" id="UP001165121">
    <property type="component" value="Unassembled WGS sequence"/>
</dbReference>